<sequence>MNYKTIKEYVDQNYENPNNYFGAIIDNTVYSLNHSFYPNKKIELLKANTKDGFNILYRTMILTIQLALNRIYPNKLVSVEHFIGRGLYLEFSRGVQVNRKFIDRLDEEIRKIIFEDIKIIRKKVSLQEALRIFKEHGYKEKTDLLETLDREDVDIYFADKIPFTFHGYLAPSTSYITDFKLQIYHPGIVVLFKIDEDKDLFFEEEINLSKSFSKSKKWTNLLDIGYVHNVNEIIKDNQERLLIEVSEAYFENEISKLCDEIVEDDDINFILLAGPSSSGKTTTANRIKVQLTVRGKKPFLISTDDYFTSLSERVLLEDGKPDFESVNAIDIKRFNEDMISLLDGKAITLPKYNFEMGKSETTNTKIYLDRNHPVLIEGTHALNPELTKLISEKNKYKIYISSLTQLNLDMHNRISTTDVRLLRRLIRDARYRNFSALNTLEHWESVLEGERKYIFTYQDSADFQLDSSLIYEINALKKYAKELLLEIGKENAVYKEAKRLLKFLDYFIELEDEKYIPINSVLREFIG</sequence>
<dbReference type="PANTHER" id="PTHR10285">
    <property type="entry name" value="URIDINE KINASE"/>
    <property type="match status" value="1"/>
</dbReference>
<dbReference type="InterPro" id="IPR006083">
    <property type="entry name" value="PRK/URK"/>
</dbReference>
<reference evidence="2 3" key="1">
    <citation type="submission" date="2024-01" db="EMBL/GenBank/DDBJ databases">
        <title>Complete genome sequence of Citroniella saccharovorans strain M6.X9, isolated from human fecal sample.</title>
        <authorList>
            <person name="Cheng G."/>
            <person name="Westerholm M."/>
            <person name="Schnurer A."/>
        </authorList>
    </citation>
    <scope>NUCLEOTIDE SEQUENCE [LARGE SCALE GENOMIC DNA]</scope>
    <source>
        <strain evidence="2 3">DSM 29873</strain>
    </source>
</reference>
<dbReference type="EMBL" id="JAYKOT010000003">
    <property type="protein sequence ID" value="MEB3429531.1"/>
    <property type="molecule type" value="Genomic_DNA"/>
</dbReference>
<dbReference type="GO" id="GO:0005524">
    <property type="term" value="F:ATP binding"/>
    <property type="evidence" value="ECO:0007669"/>
    <property type="project" value="InterPro"/>
</dbReference>
<evidence type="ECO:0000259" key="1">
    <source>
        <dbReference type="Pfam" id="PF00485"/>
    </source>
</evidence>
<gene>
    <name evidence="2" type="ORF">VLK81_05820</name>
</gene>
<evidence type="ECO:0000313" key="3">
    <source>
        <dbReference type="Proteomes" id="UP001357733"/>
    </source>
</evidence>
<keyword evidence="2" id="KW-0418">Kinase</keyword>
<dbReference type="RefSeq" id="WP_324619716.1">
    <property type="nucleotide sequence ID" value="NZ_JAYKOT010000003.1"/>
</dbReference>
<comment type="caution">
    <text evidence="2">The sequence shown here is derived from an EMBL/GenBank/DDBJ whole genome shotgun (WGS) entry which is preliminary data.</text>
</comment>
<feature type="domain" description="Phosphoribulokinase/uridine kinase" evidence="1">
    <location>
        <begin position="270"/>
        <end position="465"/>
    </location>
</feature>
<accession>A0AAW9MR36</accession>
<dbReference type="GO" id="GO:0016301">
    <property type="term" value="F:kinase activity"/>
    <property type="evidence" value="ECO:0007669"/>
    <property type="project" value="UniProtKB-KW"/>
</dbReference>
<dbReference type="CDD" id="cd02028">
    <property type="entry name" value="UMPK_like"/>
    <property type="match status" value="1"/>
</dbReference>
<dbReference type="Gene3D" id="3.40.50.300">
    <property type="entry name" value="P-loop containing nucleotide triphosphate hydrolases"/>
    <property type="match status" value="1"/>
</dbReference>
<dbReference type="SUPFAM" id="SSF52540">
    <property type="entry name" value="P-loop containing nucleoside triphosphate hydrolases"/>
    <property type="match status" value="1"/>
</dbReference>
<dbReference type="Pfam" id="PF00485">
    <property type="entry name" value="PRK"/>
    <property type="match status" value="1"/>
</dbReference>
<evidence type="ECO:0000313" key="2">
    <source>
        <dbReference type="EMBL" id="MEB3429531.1"/>
    </source>
</evidence>
<organism evidence="2 3">
    <name type="scientific">Citroniella saccharovorans</name>
    <dbReference type="NCBI Taxonomy" id="2053367"/>
    <lineage>
        <taxon>Bacteria</taxon>
        <taxon>Bacillati</taxon>
        <taxon>Bacillota</taxon>
        <taxon>Tissierellia</taxon>
        <taxon>Tissierellales</taxon>
        <taxon>Peptoniphilaceae</taxon>
        <taxon>Citroniella</taxon>
    </lineage>
</organism>
<dbReference type="SUPFAM" id="SSF55186">
    <property type="entry name" value="ThrRS/AlaRS common domain"/>
    <property type="match status" value="1"/>
</dbReference>
<dbReference type="AlphaFoldDB" id="A0AAW9MR36"/>
<name>A0AAW9MR36_9FIRM</name>
<dbReference type="InterPro" id="IPR027417">
    <property type="entry name" value="P-loop_NTPase"/>
</dbReference>
<dbReference type="Gene3D" id="3.30.980.10">
    <property type="entry name" value="Threonyl-trna Synthetase, Chain A, domain 2"/>
    <property type="match status" value="1"/>
</dbReference>
<keyword evidence="2" id="KW-0808">Transferase</keyword>
<proteinExistence type="predicted"/>
<dbReference type="InterPro" id="IPR018163">
    <property type="entry name" value="Thr/Ala-tRNA-synth_IIc_edit"/>
</dbReference>
<keyword evidence="3" id="KW-1185">Reference proteome</keyword>
<protein>
    <submittedName>
        <fullName evidence="2">Nucleoside kinase</fullName>
    </submittedName>
</protein>
<dbReference type="Proteomes" id="UP001357733">
    <property type="component" value="Unassembled WGS sequence"/>
</dbReference>